<dbReference type="EMBL" id="LANU01000003">
    <property type="protein sequence ID" value="KJV63489.1"/>
    <property type="molecule type" value="Genomic_DNA"/>
</dbReference>
<organism evidence="3 4">
    <name type="scientific">Ehrlichia cf. muris str. EmCRT</name>
    <dbReference type="NCBI Taxonomy" id="1359167"/>
    <lineage>
        <taxon>Bacteria</taxon>
        <taxon>Pseudomonadati</taxon>
        <taxon>Pseudomonadota</taxon>
        <taxon>Alphaproteobacteria</taxon>
        <taxon>Rickettsiales</taxon>
        <taxon>Anaplasmataceae</taxon>
        <taxon>Ehrlichia</taxon>
    </lineage>
</organism>
<dbReference type="AlphaFoldDB" id="A0A0F3N5W6"/>
<reference evidence="3 4" key="1">
    <citation type="submission" date="2015-02" db="EMBL/GenBank/DDBJ databases">
        <title>Genome Sequencing of Rickettsiales.</title>
        <authorList>
            <person name="Daugherty S.C."/>
            <person name="Su Q."/>
            <person name="Abolude K."/>
            <person name="Beier-Sexton M."/>
            <person name="Carlyon J.A."/>
            <person name="Carter R."/>
            <person name="Day N.P."/>
            <person name="Dumler S.J."/>
            <person name="Dyachenko V."/>
            <person name="Godinez A."/>
            <person name="Kurtti T.J."/>
            <person name="Lichay M."/>
            <person name="Mullins K.E."/>
            <person name="Ott S."/>
            <person name="Pappas-Brown V."/>
            <person name="Paris D.H."/>
            <person name="Patel P."/>
            <person name="Richards A.L."/>
            <person name="Sadzewicz L."/>
            <person name="Sears K."/>
            <person name="Seidman D."/>
            <person name="Sengamalay N."/>
            <person name="Stenos J."/>
            <person name="Tallon L.J."/>
            <person name="Vincent G."/>
            <person name="Fraser C.M."/>
            <person name="Munderloh U."/>
            <person name="Dunning-Hotopp J.C."/>
        </authorList>
    </citation>
    <scope>NUCLEOTIDE SEQUENCE [LARGE SCALE GENOMIC DNA]</scope>
    <source>
        <strain evidence="3 4">EmCRT</strain>
    </source>
</reference>
<dbReference type="Proteomes" id="UP000033546">
    <property type="component" value="Unassembled WGS sequence"/>
</dbReference>
<proteinExistence type="predicted"/>
<dbReference type="EMBL" id="LANU01000003">
    <property type="protein sequence ID" value="KJV63493.1"/>
    <property type="molecule type" value="Genomic_DNA"/>
</dbReference>
<sequence>MLPHVKNDLKLFSLLLQTKKKIVAKECSNNRGGGDKTY</sequence>
<gene>
    <name evidence="1" type="ORF">EMUCRT_0944</name>
    <name evidence="2" type="ORF">EMUCRT_0946</name>
    <name evidence="3" type="ORF">EMUCRT_0948</name>
</gene>
<protein>
    <submittedName>
        <fullName evidence="3">Uncharacterized protein</fullName>
    </submittedName>
</protein>
<name>A0A0F3N5W6_9RICK</name>
<accession>A0A0F3N5W6</accession>
<evidence type="ECO:0000313" key="1">
    <source>
        <dbReference type="EMBL" id="KJV63489.1"/>
    </source>
</evidence>
<evidence type="ECO:0000313" key="3">
    <source>
        <dbReference type="EMBL" id="KJV63493.1"/>
    </source>
</evidence>
<comment type="caution">
    <text evidence="3">The sequence shown here is derived from an EMBL/GenBank/DDBJ whole genome shotgun (WGS) entry which is preliminary data.</text>
</comment>
<dbReference type="PATRIC" id="fig|1359167.3.peg.909"/>
<dbReference type="EMBL" id="LANU01000003">
    <property type="protein sequence ID" value="KJV63491.1"/>
    <property type="molecule type" value="Genomic_DNA"/>
</dbReference>
<evidence type="ECO:0000313" key="4">
    <source>
        <dbReference type="Proteomes" id="UP000033546"/>
    </source>
</evidence>
<evidence type="ECO:0000313" key="2">
    <source>
        <dbReference type="EMBL" id="KJV63491.1"/>
    </source>
</evidence>